<name>A0A7I7T1C5_9MYCO</name>
<gene>
    <name evidence="1" type="ORF">MHEL_13200</name>
</gene>
<evidence type="ECO:0000313" key="1">
    <source>
        <dbReference type="EMBL" id="BBY63077.1"/>
    </source>
</evidence>
<dbReference type="EMBL" id="AP022596">
    <property type="protein sequence ID" value="BBY63077.1"/>
    <property type="molecule type" value="Genomic_DNA"/>
</dbReference>
<keyword evidence="2" id="KW-1185">Reference proteome</keyword>
<accession>A0A7I7T1C5</accession>
<dbReference type="KEGG" id="mhev:MHEL_13200"/>
<proteinExistence type="predicted"/>
<evidence type="ECO:0000313" key="2">
    <source>
        <dbReference type="Proteomes" id="UP000467148"/>
    </source>
</evidence>
<protein>
    <submittedName>
        <fullName evidence="1">Uncharacterized protein</fullName>
    </submittedName>
</protein>
<organism evidence="1 2">
    <name type="scientific">Mycolicibacterium helvum</name>
    <dbReference type="NCBI Taxonomy" id="1534349"/>
    <lineage>
        <taxon>Bacteria</taxon>
        <taxon>Bacillati</taxon>
        <taxon>Actinomycetota</taxon>
        <taxon>Actinomycetes</taxon>
        <taxon>Mycobacteriales</taxon>
        <taxon>Mycobacteriaceae</taxon>
        <taxon>Mycolicibacterium</taxon>
    </lineage>
</organism>
<dbReference type="Proteomes" id="UP000467148">
    <property type="component" value="Chromosome"/>
</dbReference>
<reference evidence="1 2" key="1">
    <citation type="journal article" date="2019" name="Emerg. Microbes Infect.">
        <title>Comprehensive subspecies identification of 175 nontuberculous mycobacteria species based on 7547 genomic profiles.</title>
        <authorList>
            <person name="Matsumoto Y."/>
            <person name="Kinjo T."/>
            <person name="Motooka D."/>
            <person name="Nabeya D."/>
            <person name="Jung N."/>
            <person name="Uechi K."/>
            <person name="Horii T."/>
            <person name="Iida T."/>
            <person name="Fujita J."/>
            <person name="Nakamura S."/>
        </authorList>
    </citation>
    <scope>NUCLEOTIDE SEQUENCE [LARGE SCALE GENOMIC DNA]</scope>
    <source>
        <strain evidence="1 2">JCM 30396</strain>
    </source>
</reference>
<sequence>MEGRPLHAWVATVFEDVPDCERLLAEPRKWGADSGWLLVPAIEAYPPRASDAMPPGLVKPEQ</sequence>
<dbReference type="AlphaFoldDB" id="A0A7I7T1C5"/>